<gene>
    <name evidence="1" type="ORF">CDAR_434931</name>
</gene>
<name>A0AAV4QF08_9ARAC</name>
<keyword evidence="2" id="KW-1185">Reference proteome</keyword>
<dbReference type="AlphaFoldDB" id="A0AAV4QF08"/>
<dbReference type="EMBL" id="BPLQ01004336">
    <property type="protein sequence ID" value="GIY07394.1"/>
    <property type="molecule type" value="Genomic_DNA"/>
</dbReference>
<evidence type="ECO:0000313" key="2">
    <source>
        <dbReference type="Proteomes" id="UP001054837"/>
    </source>
</evidence>
<dbReference type="Proteomes" id="UP001054837">
    <property type="component" value="Unassembled WGS sequence"/>
</dbReference>
<accession>A0AAV4QF08</accession>
<comment type="caution">
    <text evidence="1">The sequence shown here is derived from an EMBL/GenBank/DDBJ whole genome shotgun (WGS) entry which is preliminary data.</text>
</comment>
<organism evidence="1 2">
    <name type="scientific">Caerostris darwini</name>
    <dbReference type="NCBI Taxonomy" id="1538125"/>
    <lineage>
        <taxon>Eukaryota</taxon>
        <taxon>Metazoa</taxon>
        <taxon>Ecdysozoa</taxon>
        <taxon>Arthropoda</taxon>
        <taxon>Chelicerata</taxon>
        <taxon>Arachnida</taxon>
        <taxon>Araneae</taxon>
        <taxon>Araneomorphae</taxon>
        <taxon>Entelegynae</taxon>
        <taxon>Araneoidea</taxon>
        <taxon>Araneidae</taxon>
        <taxon>Caerostris</taxon>
    </lineage>
</organism>
<reference evidence="1 2" key="1">
    <citation type="submission" date="2021-06" db="EMBL/GenBank/DDBJ databases">
        <title>Caerostris darwini draft genome.</title>
        <authorList>
            <person name="Kono N."/>
            <person name="Arakawa K."/>
        </authorList>
    </citation>
    <scope>NUCLEOTIDE SEQUENCE [LARGE SCALE GENOMIC DNA]</scope>
</reference>
<sequence length="103" mass="11917">MIPKFTHFAEPLNYCGTHPTACKHGLFHFPFLLPHFPSRKSPIFHKGREHLHDPPTTGLCKGKWLHSCTCSRFCNGVTYTLFRNRRFFSGHQDFGEALDSTLR</sequence>
<proteinExistence type="predicted"/>
<protein>
    <submittedName>
        <fullName evidence="1">Uncharacterized protein</fullName>
    </submittedName>
</protein>
<evidence type="ECO:0000313" key="1">
    <source>
        <dbReference type="EMBL" id="GIY07394.1"/>
    </source>
</evidence>